<keyword evidence="2 5" id="KW-0694">RNA-binding</keyword>
<name>A0AAT9L9T7_9FIRM</name>
<dbReference type="InterPro" id="IPR020930">
    <property type="entry name" value="Ribosomal_uL5_bac-type"/>
</dbReference>
<dbReference type="CDD" id="cd00495">
    <property type="entry name" value="Ribosomal_L25_TL5_CTC"/>
    <property type="match status" value="1"/>
</dbReference>
<comment type="subunit">
    <text evidence="5">Part of the 50S ribosomal subunit; part of the 5S rRNA/L5/L18/L25 subcomplex. Contacts the 5S rRNA. Binds to the 5S rRNA independently of L5 and L18.</text>
</comment>
<evidence type="ECO:0000256" key="5">
    <source>
        <dbReference type="HAMAP-Rule" id="MF_01334"/>
    </source>
</evidence>
<dbReference type="Gene3D" id="2.40.240.10">
    <property type="entry name" value="Ribosomal Protein L25, Chain P"/>
    <property type="match status" value="1"/>
</dbReference>
<protein>
    <recommendedName>
        <fullName evidence="5">Large ribosomal subunit protein bL25</fullName>
    </recommendedName>
    <alternativeName>
        <fullName evidence="5">General stress protein CTC</fullName>
    </alternativeName>
</protein>
<dbReference type="KEGG" id="fcz:IMF26_06765"/>
<evidence type="ECO:0000256" key="4">
    <source>
        <dbReference type="ARBA" id="ARBA00023274"/>
    </source>
</evidence>
<dbReference type="Gene3D" id="2.170.120.20">
    <property type="entry name" value="Ribosomal protein L25, beta domain"/>
    <property type="match status" value="1"/>
</dbReference>
<dbReference type="SUPFAM" id="SSF50715">
    <property type="entry name" value="Ribosomal protein L25-like"/>
    <property type="match status" value="1"/>
</dbReference>
<feature type="domain" description="Large ribosomal subunit protein bL25 beta" evidence="8">
    <location>
        <begin position="103"/>
        <end position="186"/>
    </location>
</feature>
<dbReference type="GO" id="GO:0003735">
    <property type="term" value="F:structural constituent of ribosome"/>
    <property type="evidence" value="ECO:0007669"/>
    <property type="project" value="InterPro"/>
</dbReference>
<evidence type="ECO:0000256" key="6">
    <source>
        <dbReference type="SAM" id="MobiDB-lite"/>
    </source>
</evidence>
<dbReference type="InterPro" id="IPR037121">
    <property type="entry name" value="Ribosomal_bL25_C"/>
</dbReference>
<evidence type="ECO:0000313" key="9">
    <source>
        <dbReference type="EMBL" id="QUL97804.1"/>
    </source>
</evidence>
<dbReference type="HAMAP" id="MF_01334">
    <property type="entry name" value="Ribosomal_bL25_CTC"/>
    <property type="match status" value="1"/>
</dbReference>
<keyword evidence="1 5" id="KW-0699">rRNA-binding</keyword>
<gene>
    <name evidence="5" type="primary">rplY</name>
    <name evidence="5" type="synonym">ctc</name>
    <name evidence="9" type="ORF">IMF26_06765</name>
</gene>
<proteinExistence type="inferred from homology"/>
<comment type="similarity">
    <text evidence="5">Belongs to the bacterial ribosomal protein bL25 family. CTC subfamily.</text>
</comment>
<dbReference type="InterPro" id="IPR001021">
    <property type="entry name" value="Ribosomal_bL25_long"/>
</dbReference>
<dbReference type="AlphaFoldDB" id="A0AAT9L9T7"/>
<dbReference type="PANTHER" id="PTHR33284:SF1">
    <property type="entry name" value="RIBOSOMAL PROTEIN L25_GLN-TRNA SYNTHETASE, ANTI-CODON-BINDING DOMAIN-CONTAINING PROTEIN"/>
    <property type="match status" value="1"/>
</dbReference>
<evidence type="ECO:0000259" key="7">
    <source>
        <dbReference type="Pfam" id="PF01386"/>
    </source>
</evidence>
<feature type="region of interest" description="Disordered" evidence="6">
    <location>
        <begin position="189"/>
        <end position="216"/>
    </location>
</feature>
<comment type="function">
    <text evidence="5">This is one of the proteins that binds to the 5S RNA in the ribosome where it forms part of the central protuberance.</text>
</comment>
<organism evidence="9">
    <name type="scientific">Candidatus Fermentithermobacillus carboniphilus</name>
    <dbReference type="NCBI Taxonomy" id="3085328"/>
    <lineage>
        <taxon>Bacteria</taxon>
        <taxon>Bacillati</taxon>
        <taxon>Bacillota</taxon>
        <taxon>Candidatus Fermentithermobacillia</taxon>
        <taxon>Candidatus Fermentithermobacillales</taxon>
        <taxon>Candidatus Fermentithermobacillaceae</taxon>
        <taxon>Candidatus Fermentithermobacillus</taxon>
    </lineage>
</organism>
<feature type="domain" description="Large ribosomal subunit protein bL25 L25" evidence="7">
    <location>
        <begin position="11"/>
        <end position="95"/>
    </location>
</feature>
<dbReference type="GO" id="GO:0006412">
    <property type="term" value="P:translation"/>
    <property type="evidence" value="ECO:0007669"/>
    <property type="project" value="UniProtKB-UniRule"/>
</dbReference>
<dbReference type="GO" id="GO:0022625">
    <property type="term" value="C:cytosolic large ribosomal subunit"/>
    <property type="evidence" value="ECO:0007669"/>
    <property type="project" value="TreeGrafter"/>
</dbReference>
<reference evidence="9" key="1">
    <citation type="submission" date="2020-10" db="EMBL/GenBank/DDBJ databases">
        <authorList>
            <person name="Kadnikov V."/>
            <person name="Beletsky A.V."/>
            <person name="Mardanov A.V."/>
            <person name="Karnachuk O.V."/>
            <person name="Ravin N.V."/>
        </authorList>
    </citation>
    <scope>NUCLEOTIDE SEQUENCE</scope>
    <source>
        <strain evidence="9">Bu02</strain>
    </source>
</reference>
<dbReference type="InterPro" id="IPR029751">
    <property type="entry name" value="Ribosomal_L25_dom"/>
</dbReference>
<keyword evidence="4 5" id="KW-0687">Ribonucleoprotein</keyword>
<dbReference type="Pfam" id="PF14693">
    <property type="entry name" value="Ribosomal_TL5_C"/>
    <property type="match status" value="1"/>
</dbReference>
<dbReference type="InterPro" id="IPR011035">
    <property type="entry name" value="Ribosomal_bL25/Gln-tRNA_synth"/>
</dbReference>
<evidence type="ECO:0000259" key="8">
    <source>
        <dbReference type="Pfam" id="PF14693"/>
    </source>
</evidence>
<evidence type="ECO:0000256" key="3">
    <source>
        <dbReference type="ARBA" id="ARBA00022980"/>
    </source>
</evidence>
<dbReference type="InterPro" id="IPR020056">
    <property type="entry name" value="Rbsml_bL25/Gln-tRNA_synth_N"/>
</dbReference>
<sequence length="216" mass="23003">MTDLDQDVIFVKPRATGKGAARACRREGLVPAIVYGKNTEPVPVALDSKAVRQLFARTQGHIHHIVMEDPKFEADVMVQDVARDPITGSLLHLDLHKISLTEKVRAEVPITIVGETELEKKGLILQRQLREITVECLPAEIPDSVVLDVSGLSVGDTVTAGELSLPSGIRLVTSPSEVVAVAVAPKIGGEMTEAEAGEGAQKETGGTEEKPATPHA</sequence>
<dbReference type="NCBIfam" id="TIGR00731">
    <property type="entry name" value="bL25_bact_ctc"/>
    <property type="match status" value="1"/>
</dbReference>
<reference evidence="9" key="2">
    <citation type="journal article" date="2023" name="Biology">
        <title>Prokaryotic Life Associated with Coal-Fire Gas Vents Revealed by Metagenomics.</title>
        <authorList>
            <person name="Kadnikov V.V."/>
            <person name="Mardanov A.V."/>
            <person name="Beletsky A.V."/>
            <person name="Karnachuk O.V."/>
            <person name="Ravin N.V."/>
        </authorList>
    </citation>
    <scope>NUCLEOTIDE SEQUENCE</scope>
    <source>
        <strain evidence="9">Bu02</strain>
    </source>
</reference>
<accession>A0AAT9L9T7</accession>
<dbReference type="PANTHER" id="PTHR33284">
    <property type="entry name" value="RIBOSOMAL PROTEIN L25/GLN-TRNA SYNTHETASE, ANTI-CODON-BINDING DOMAIN-CONTAINING PROTEIN"/>
    <property type="match status" value="1"/>
</dbReference>
<feature type="compositionally biased region" description="Basic and acidic residues" evidence="6">
    <location>
        <begin position="205"/>
        <end position="216"/>
    </location>
</feature>
<dbReference type="Pfam" id="PF01386">
    <property type="entry name" value="Ribosomal_L25p"/>
    <property type="match status" value="1"/>
</dbReference>
<evidence type="ECO:0000256" key="1">
    <source>
        <dbReference type="ARBA" id="ARBA00022730"/>
    </source>
</evidence>
<dbReference type="InterPro" id="IPR020057">
    <property type="entry name" value="Ribosomal_bL25_b-dom"/>
</dbReference>
<keyword evidence="3 5" id="KW-0689">Ribosomal protein</keyword>
<dbReference type="GO" id="GO:0008097">
    <property type="term" value="F:5S rRNA binding"/>
    <property type="evidence" value="ECO:0007669"/>
    <property type="project" value="InterPro"/>
</dbReference>
<evidence type="ECO:0000256" key="2">
    <source>
        <dbReference type="ARBA" id="ARBA00022884"/>
    </source>
</evidence>
<dbReference type="EMBL" id="CP062796">
    <property type="protein sequence ID" value="QUL97804.1"/>
    <property type="molecule type" value="Genomic_DNA"/>
</dbReference>